<protein>
    <recommendedName>
        <fullName evidence="1">Methyltransferase type 11 domain-containing protein</fullName>
    </recommendedName>
</protein>
<dbReference type="Gene3D" id="3.40.50.150">
    <property type="entry name" value="Vaccinia Virus protein VP39"/>
    <property type="match status" value="1"/>
</dbReference>
<evidence type="ECO:0000259" key="1">
    <source>
        <dbReference type="Pfam" id="PF08241"/>
    </source>
</evidence>
<evidence type="ECO:0000313" key="3">
    <source>
        <dbReference type="Proteomes" id="UP000008315"/>
    </source>
</evidence>
<dbReference type="CDD" id="cd02440">
    <property type="entry name" value="AdoMet_MTases"/>
    <property type="match status" value="1"/>
</dbReference>
<dbReference type="PATRIC" id="fig|271065.3.peg.2783"/>
<feature type="domain" description="Methyltransferase type 11" evidence="1">
    <location>
        <begin position="56"/>
        <end position="142"/>
    </location>
</feature>
<dbReference type="RefSeq" id="WP_014149152.1">
    <property type="nucleotide sequence ID" value="NC_016112.1"/>
</dbReference>
<dbReference type="Proteomes" id="UP000008315">
    <property type="component" value="Chromosome"/>
</dbReference>
<sequence length="255" mass="29456">MRNQNLSQPTKFLYEQGQFRASRNPNEVSVSSRLVTDAVADCFARYIPQYSAGTLLDLGCGKAPLYGLYKNYTTDVICVDWINSPHELSFIDIACDLSEPLPLADQQFDTFILSDVLEHIPEPKILWQEMARIIKPNGKLFISVPFYYWLHERPHDYYRYTQYALERFAEPSGFEILVFEQYGSALAIITDITAKNIINLHWRLGPLCADYLQKIAAWYLSKRKKSPKELTAFPLGYFLVLSKNTRNNLGFSTYH</sequence>
<dbReference type="KEGG" id="mah:MEALZ_2711"/>
<reference evidence="3" key="1">
    <citation type="journal article" date="2012" name="J. Bacteriol.">
        <title>Genome sequence of the haloalkaliphilic methanotrophic bacterium Methylomicrobium alcaliphilum 20Z.</title>
        <authorList>
            <person name="Vuilleumier S."/>
            <person name="Khmelenina V.N."/>
            <person name="Bringel F."/>
            <person name="Reshetnikov A.S."/>
            <person name="Lajus A."/>
            <person name="Mangenot S."/>
            <person name="Rouy Z."/>
            <person name="Op den Camp H.J."/>
            <person name="Jetten M.S."/>
            <person name="Dispirito A.A."/>
            <person name="Dunfield P."/>
            <person name="Klotz M.G."/>
            <person name="Semrau J.D."/>
            <person name="Stein L.Y."/>
            <person name="Barbe V."/>
            <person name="Medigue C."/>
            <person name="Trotsenko Y.A."/>
            <person name="Kalyuzhnaya M.G."/>
        </authorList>
    </citation>
    <scope>NUCLEOTIDE SEQUENCE [LARGE SCALE GENOMIC DNA]</scope>
    <source>
        <strain evidence="3">DSM 19304 / NCIMB 14124 / VKM B-2133 / 20Z</strain>
    </source>
</reference>
<proteinExistence type="predicted"/>
<dbReference type="SUPFAM" id="SSF53335">
    <property type="entry name" value="S-adenosyl-L-methionine-dependent methyltransferases"/>
    <property type="match status" value="1"/>
</dbReference>
<dbReference type="InterPro" id="IPR029063">
    <property type="entry name" value="SAM-dependent_MTases_sf"/>
</dbReference>
<dbReference type="HOGENOM" id="CLU_080435_1_0_6"/>
<keyword evidence="3" id="KW-1185">Reference proteome</keyword>
<name>G4SYT9_META2</name>
<accession>G4SYT9</accession>
<dbReference type="InterPro" id="IPR013216">
    <property type="entry name" value="Methyltransf_11"/>
</dbReference>
<dbReference type="GO" id="GO:0008757">
    <property type="term" value="F:S-adenosylmethionine-dependent methyltransferase activity"/>
    <property type="evidence" value="ECO:0007669"/>
    <property type="project" value="InterPro"/>
</dbReference>
<dbReference type="EMBL" id="FO082060">
    <property type="protein sequence ID" value="CCE24386.1"/>
    <property type="molecule type" value="Genomic_DNA"/>
</dbReference>
<evidence type="ECO:0000313" key="2">
    <source>
        <dbReference type="EMBL" id="CCE24386.1"/>
    </source>
</evidence>
<dbReference type="Pfam" id="PF08241">
    <property type="entry name" value="Methyltransf_11"/>
    <property type="match status" value="1"/>
</dbReference>
<dbReference type="STRING" id="1091494.MEALZ_2711"/>
<gene>
    <name evidence="2" type="ordered locus">MEALZ_2711</name>
</gene>
<dbReference type="AlphaFoldDB" id="G4SYT9"/>
<organism evidence="2 3">
    <name type="scientific">Methylotuvimicrobium alcaliphilum (strain DSM 19304 / NCIMB 14124 / VKM B-2133 / 20Z)</name>
    <name type="common">Methylomicrobium alcaliphilum</name>
    <dbReference type="NCBI Taxonomy" id="1091494"/>
    <lineage>
        <taxon>Bacteria</taxon>
        <taxon>Pseudomonadati</taxon>
        <taxon>Pseudomonadota</taxon>
        <taxon>Gammaproteobacteria</taxon>
        <taxon>Methylococcales</taxon>
        <taxon>Methylococcaceae</taxon>
        <taxon>Methylotuvimicrobium</taxon>
    </lineage>
</organism>